<dbReference type="OrthoDB" id="9775392at2"/>
<dbReference type="PANTHER" id="PTHR30346:SF10">
    <property type="entry name" value="TRANSCRIPTIONAL REGULATOR OF OXIDATIVE STRESS OXYR"/>
    <property type="match status" value="1"/>
</dbReference>
<dbReference type="FunFam" id="1.10.10.10:FF:000001">
    <property type="entry name" value="LysR family transcriptional regulator"/>
    <property type="match status" value="1"/>
</dbReference>
<dbReference type="KEGG" id="pbr:PB2503_06267"/>
<organism evidence="6 7">
    <name type="scientific">Parvularcula bermudensis (strain ATCC BAA-594 / HTCC2503 / KCTC 12087)</name>
    <dbReference type="NCBI Taxonomy" id="314260"/>
    <lineage>
        <taxon>Bacteria</taxon>
        <taxon>Pseudomonadati</taxon>
        <taxon>Pseudomonadota</taxon>
        <taxon>Alphaproteobacteria</taxon>
        <taxon>Parvularculales</taxon>
        <taxon>Parvularculaceae</taxon>
        <taxon>Parvularcula</taxon>
    </lineage>
</organism>
<evidence type="ECO:0000256" key="3">
    <source>
        <dbReference type="ARBA" id="ARBA00023125"/>
    </source>
</evidence>
<protein>
    <submittedName>
        <fullName evidence="6">Transcriptional regulator, LysR family protein</fullName>
    </submittedName>
</protein>
<dbReference type="GO" id="GO:0003677">
    <property type="term" value="F:DNA binding"/>
    <property type="evidence" value="ECO:0007669"/>
    <property type="project" value="UniProtKB-KW"/>
</dbReference>
<keyword evidence="2" id="KW-0805">Transcription regulation</keyword>
<dbReference type="InterPro" id="IPR005119">
    <property type="entry name" value="LysR_subst-bd"/>
</dbReference>
<reference evidence="7" key="1">
    <citation type="submission" date="2010-08" db="EMBL/GenBank/DDBJ databases">
        <title>Genome sequence of Parvularcula bermudensis HTCC2503.</title>
        <authorList>
            <person name="Kang D.-M."/>
            <person name="Oh H.-M."/>
            <person name="Cho J.-C."/>
        </authorList>
    </citation>
    <scope>NUCLEOTIDE SEQUENCE [LARGE SCALE GENOMIC DNA]</scope>
    <source>
        <strain evidence="7">ATCC BAA-594 / HTCC2503 / KCTC 12087</strain>
    </source>
</reference>
<accession>E0THM3</accession>
<evidence type="ECO:0000256" key="1">
    <source>
        <dbReference type="ARBA" id="ARBA00009437"/>
    </source>
</evidence>
<reference evidence="6 7" key="2">
    <citation type="journal article" date="2011" name="J. Bacteriol.">
        <title>Complete genome sequence of strain HTCC2503T of Parvularcula bermudensis, the type species of the order "Parvularculales" in the class Alphaproteobacteria.</title>
        <authorList>
            <person name="Oh H.M."/>
            <person name="Kang I."/>
            <person name="Vergin K.L."/>
            <person name="Kang D."/>
            <person name="Rhee K.H."/>
            <person name="Giovannoni S.J."/>
            <person name="Cho J.C."/>
        </authorList>
    </citation>
    <scope>NUCLEOTIDE SEQUENCE [LARGE SCALE GENOMIC DNA]</scope>
    <source>
        <strain evidence="7">ATCC BAA-594 / HTCC2503 / KCTC 12087</strain>
    </source>
</reference>
<dbReference type="InterPro" id="IPR000847">
    <property type="entry name" value="LysR_HTH_N"/>
</dbReference>
<dbReference type="Pfam" id="PF00126">
    <property type="entry name" value="HTH_1"/>
    <property type="match status" value="1"/>
</dbReference>
<feature type="domain" description="HTH lysR-type" evidence="5">
    <location>
        <begin position="3"/>
        <end position="60"/>
    </location>
</feature>
<keyword evidence="4" id="KW-0804">Transcription</keyword>
<dbReference type="CDD" id="cd08411">
    <property type="entry name" value="PBP2_OxyR"/>
    <property type="match status" value="1"/>
</dbReference>
<dbReference type="RefSeq" id="WP_013300293.1">
    <property type="nucleotide sequence ID" value="NC_014414.1"/>
</dbReference>
<keyword evidence="3" id="KW-0238">DNA-binding</keyword>
<evidence type="ECO:0000256" key="4">
    <source>
        <dbReference type="ARBA" id="ARBA00023163"/>
    </source>
</evidence>
<dbReference type="GO" id="GO:0032993">
    <property type="term" value="C:protein-DNA complex"/>
    <property type="evidence" value="ECO:0007669"/>
    <property type="project" value="TreeGrafter"/>
</dbReference>
<dbReference type="STRING" id="314260.PB2503_06267"/>
<dbReference type="Gene3D" id="1.10.10.10">
    <property type="entry name" value="Winged helix-like DNA-binding domain superfamily/Winged helix DNA-binding domain"/>
    <property type="match status" value="1"/>
</dbReference>
<gene>
    <name evidence="6" type="ordered locus">PB2503_06267</name>
</gene>
<dbReference type="Gene3D" id="3.40.190.10">
    <property type="entry name" value="Periplasmic binding protein-like II"/>
    <property type="match status" value="2"/>
</dbReference>
<keyword evidence="7" id="KW-1185">Reference proteome</keyword>
<evidence type="ECO:0000313" key="6">
    <source>
        <dbReference type="EMBL" id="ADM09319.1"/>
    </source>
</evidence>
<dbReference type="eggNOG" id="COG0583">
    <property type="taxonomic scope" value="Bacteria"/>
</dbReference>
<dbReference type="PANTHER" id="PTHR30346">
    <property type="entry name" value="TRANSCRIPTIONAL DUAL REGULATOR HCAR-RELATED"/>
    <property type="match status" value="1"/>
</dbReference>
<dbReference type="Proteomes" id="UP000001302">
    <property type="component" value="Chromosome"/>
</dbReference>
<name>E0THM3_PARBH</name>
<dbReference type="AlphaFoldDB" id="E0THM3"/>
<dbReference type="InterPro" id="IPR036390">
    <property type="entry name" value="WH_DNA-bd_sf"/>
</dbReference>
<dbReference type="EMBL" id="CP002156">
    <property type="protein sequence ID" value="ADM09319.1"/>
    <property type="molecule type" value="Genomic_DNA"/>
</dbReference>
<dbReference type="InterPro" id="IPR036388">
    <property type="entry name" value="WH-like_DNA-bd_sf"/>
</dbReference>
<comment type="similarity">
    <text evidence="1">Belongs to the LysR transcriptional regulatory family.</text>
</comment>
<dbReference type="GO" id="GO:0003700">
    <property type="term" value="F:DNA-binding transcription factor activity"/>
    <property type="evidence" value="ECO:0007669"/>
    <property type="project" value="InterPro"/>
</dbReference>
<proteinExistence type="inferred from homology"/>
<evidence type="ECO:0000259" key="5">
    <source>
        <dbReference type="PROSITE" id="PS50931"/>
    </source>
</evidence>
<dbReference type="Pfam" id="PF03466">
    <property type="entry name" value="LysR_substrate"/>
    <property type="match status" value="1"/>
</dbReference>
<dbReference type="SUPFAM" id="SSF46785">
    <property type="entry name" value="Winged helix' DNA-binding domain"/>
    <property type="match status" value="1"/>
</dbReference>
<sequence length="302" mass="32731">MLPTLRQLQFFQSLVRNRSFGRAAVDCAVSQSTLSAGIKELETILGAQLVDRSSRQFQLTPLGETVADRGEEILNLAQDLMRVAEARPLLSGDLRLGLIPTIGPYLLTDMLPPLKRDYPALRLFLREDLTEGLLSSLKAGDIDIAVLAMPVEVEGFDTLIFAEDPFLFACAQDHPLAGRKTLSPQELSDQRLLLLEDGHCLRDHALDACELRSRDTVDTFGATSLFTLTQMVAGGLGTTLLPKIAVDHGLAAFSGLAAVPIVEAAGTVPSRDLGLAWRRNSGREADARALADMMAELLPMRG</sequence>
<dbReference type="PROSITE" id="PS50931">
    <property type="entry name" value="HTH_LYSR"/>
    <property type="match status" value="1"/>
</dbReference>
<dbReference type="HOGENOM" id="CLU_039613_6_4_5"/>
<evidence type="ECO:0000313" key="7">
    <source>
        <dbReference type="Proteomes" id="UP000001302"/>
    </source>
</evidence>
<dbReference type="SUPFAM" id="SSF53850">
    <property type="entry name" value="Periplasmic binding protein-like II"/>
    <property type="match status" value="1"/>
</dbReference>
<evidence type="ECO:0000256" key="2">
    <source>
        <dbReference type="ARBA" id="ARBA00023015"/>
    </source>
</evidence>